<name>A0A1S1P0Z1_METEX</name>
<dbReference type="Pfam" id="PF13589">
    <property type="entry name" value="HATPase_c_3"/>
    <property type="match status" value="1"/>
</dbReference>
<dbReference type="EMBL" id="MNAO01000293">
    <property type="protein sequence ID" value="OHV15330.1"/>
    <property type="molecule type" value="Genomic_DNA"/>
</dbReference>
<dbReference type="InterPro" id="IPR036890">
    <property type="entry name" value="HATPase_C_sf"/>
</dbReference>
<comment type="caution">
    <text evidence="1">The sequence shown here is derived from an EMBL/GenBank/DDBJ whole genome shotgun (WGS) entry which is preliminary data.</text>
</comment>
<evidence type="ECO:0008006" key="3">
    <source>
        <dbReference type="Google" id="ProtNLM"/>
    </source>
</evidence>
<evidence type="ECO:0000313" key="1">
    <source>
        <dbReference type="EMBL" id="OHV15330.1"/>
    </source>
</evidence>
<evidence type="ECO:0000313" key="2">
    <source>
        <dbReference type="Proteomes" id="UP000180215"/>
    </source>
</evidence>
<reference evidence="1 2" key="1">
    <citation type="submission" date="2016-10" db="EMBL/GenBank/DDBJ databases">
        <title>Draft genome sequence of Methylobacterium extorquens CP3, a seed endophyte of Crotalaria pumila with plant growth-promoting and metal tolerance properties.</title>
        <authorList>
            <person name="Sanchez-Lopez A.S."/>
            <person name="Van Hamme J.D."/>
            <person name="Thijs S."/>
            <person name="Mcammond B.M."/>
            <person name="Stevens V."/>
            <person name="Gonzalez-Chavez M.D.C."/>
            <person name="Vangronsveld J."/>
        </authorList>
    </citation>
    <scope>NUCLEOTIDE SEQUENCE [LARGE SCALE GENOMIC DNA]</scope>
    <source>
        <strain evidence="1 2">CP3</strain>
    </source>
</reference>
<organism evidence="1 2">
    <name type="scientific">Methylorubrum extorquens</name>
    <name type="common">Methylobacterium dichloromethanicum</name>
    <name type="synonym">Methylobacterium extorquens</name>
    <dbReference type="NCBI Taxonomy" id="408"/>
    <lineage>
        <taxon>Bacteria</taxon>
        <taxon>Pseudomonadati</taxon>
        <taxon>Pseudomonadota</taxon>
        <taxon>Alphaproteobacteria</taxon>
        <taxon>Hyphomicrobiales</taxon>
        <taxon>Methylobacteriaceae</taxon>
        <taxon>Methylorubrum</taxon>
    </lineage>
</organism>
<accession>A0A1S1P0Z1</accession>
<dbReference type="AlphaFoldDB" id="A0A1S1P0Z1"/>
<sequence>MKAESVLRMKHRGSVHQADQIEQSFSINEIVVGKDVLELVSSAMYVDPMTVYREYIQNAADAIDEARALKLLSADEAGHVSVDVDVAGRAVRIRDNGCGIAWPDFVRRMTAIGGSAKRGSSSRGFRGVGRLAGLGYAQEVVFRSRVLGEDRVSELHWDCRKLRAKLRAAEAEDGIAETIRSVVSARQIVSDGYPQRFLEVEMKGVVRLRNDRLLNAQAIADYIGQIGPVPFSPDFRYGPEIVAALSPFVKLGELEVQVSGVEGLVYRPHRNFYAMDEKKVNNLSAIEFVEIAGLDGSVAGIAWVLHHDYEGAVPTGTGIKGLRLRSGNIQVGDHSLLEDLFPEPRFNVWSVGEVHVVDKRIVANGRRDHFEQSSHYLNLVNHLSPLARDISRRCRTNSARRKWLRDFELLRQSVLEKLGVLEQGSVGKVEANSIALSIEQSLLQMEKVAGLDLLVEDCPDELRKIVVDLRDMLQRMMRDGLSEDTPLARLSADKRAMYEHLFELVYSCSTNRSAAKALIDRILLKIS</sequence>
<protein>
    <recommendedName>
        <fullName evidence="3">Molecular chaperone Hsp90</fullName>
    </recommendedName>
</protein>
<dbReference type="SUPFAM" id="SSF55874">
    <property type="entry name" value="ATPase domain of HSP90 chaperone/DNA topoisomerase II/histidine kinase"/>
    <property type="match status" value="1"/>
</dbReference>
<dbReference type="Proteomes" id="UP000180215">
    <property type="component" value="Unassembled WGS sequence"/>
</dbReference>
<gene>
    <name evidence="1" type="ORF">BK022_19830</name>
</gene>
<dbReference type="Gene3D" id="3.30.565.10">
    <property type="entry name" value="Histidine kinase-like ATPase, C-terminal domain"/>
    <property type="match status" value="1"/>
</dbReference>
<proteinExistence type="predicted"/>